<name>J4GDH0_9APHY</name>
<feature type="signal peptide" evidence="1">
    <location>
        <begin position="1"/>
        <end position="16"/>
    </location>
</feature>
<reference evidence="2 3" key="1">
    <citation type="journal article" date="2012" name="Appl. Environ. Microbiol.">
        <title>Short-read sequencing for genomic analysis of the brown rot fungus Fibroporia radiculosa.</title>
        <authorList>
            <person name="Tang J.D."/>
            <person name="Perkins A.D."/>
            <person name="Sonstegard T.S."/>
            <person name="Schroeder S.G."/>
            <person name="Burgess S.C."/>
            <person name="Diehl S.V."/>
        </authorList>
    </citation>
    <scope>NUCLEOTIDE SEQUENCE [LARGE SCALE GENOMIC DNA]</scope>
    <source>
        <strain evidence="2 3">TFFH 294</strain>
    </source>
</reference>
<organism evidence="2 3">
    <name type="scientific">Fibroporia radiculosa</name>
    <dbReference type="NCBI Taxonomy" id="599839"/>
    <lineage>
        <taxon>Eukaryota</taxon>
        <taxon>Fungi</taxon>
        <taxon>Dikarya</taxon>
        <taxon>Basidiomycota</taxon>
        <taxon>Agaricomycotina</taxon>
        <taxon>Agaricomycetes</taxon>
        <taxon>Polyporales</taxon>
        <taxon>Fibroporiaceae</taxon>
        <taxon>Fibroporia</taxon>
    </lineage>
</organism>
<dbReference type="Proteomes" id="UP000006352">
    <property type="component" value="Unassembled WGS sequence"/>
</dbReference>
<dbReference type="GeneID" id="24099814"/>
<dbReference type="InParanoid" id="J4GDH0"/>
<evidence type="ECO:0000256" key="1">
    <source>
        <dbReference type="SAM" id="SignalP"/>
    </source>
</evidence>
<evidence type="ECO:0000313" key="2">
    <source>
        <dbReference type="EMBL" id="CCM04903.1"/>
    </source>
</evidence>
<protein>
    <submittedName>
        <fullName evidence="2">Uncharacterized protein</fullName>
    </submittedName>
</protein>
<keyword evidence="1" id="KW-0732">Signal</keyword>
<dbReference type="RefSeq" id="XP_012184186.1">
    <property type="nucleotide sequence ID" value="XM_012328796.1"/>
</dbReference>
<keyword evidence="3" id="KW-1185">Reference proteome</keyword>
<gene>
    <name evidence="2" type="ORF">FIBRA_07099</name>
</gene>
<accession>J4GDH0</accession>
<feature type="chain" id="PRO_5003778932" evidence="1">
    <location>
        <begin position="17"/>
        <end position="154"/>
    </location>
</feature>
<evidence type="ECO:0000313" key="3">
    <source>
        <dbReference type="Proteomes" id="UP000006352"/>
    </source>
</evidence>
<dbReference type="OrthoDB" id="2841294at2759"/>
<sequence>MKFLAVIASLAATCLAQGITIQTSTNGTVYPGQNFTVEVTKPARAFLLVEATPSVEVAIVIGLVQCPDQNCNSSGFNISQDIGYTLYYGPYNPQYDSIVPPDHKPPYQNFTVQVPTQFGSGDEVALSVTRLALAEMAAGSSIWLEIPWVPLTVQ</sequence>
<dbReference type="HOGENOM" id="CLU_137500_1_2_1"/>
<dbReference type="AlphaFoldDB" id="J4GDH0"/>
<proteinExistence type="predicted"/>
<dbReference type="EMBL" id="HE797172">
    <property type="protein sequence ID" value="CCM04903.1"/>
    <property type="molecule type" value="Genomic_DNA"/>
</dbReference>